<dbReference type="EMBL" id="CP096040">
    <property type="protein sequence ID" value="USQ96574.1"/>
    <property type="molecule type" value="Genomic_DNA"/>
</dbReference>
<gene>
    <name evidence="1" type="ORF">MZV50_02975</name>
</gene>
<evidence type="ECO:0000313" key="2">
    <source>
        <dbReference type="Proteomes" id="UP001057520"/>
    </source>
</evidence>
<sequence>MDWSTDVEKLRAATIAAFDALPSALEGQRLYAICLQTADDGMGVGFCANTEEGYVEKRASEAEVEDMTPEYSVYMRWAPAEWRYELFGDDHFADVNGDFTAASLDGIEDLALNRWVFGKQAEFILLRKTAAAL</sequence>
<reference evidence="1 2" key="1">
    <citation type="submission" date="2022-04" db="EMBL/GenBank/DDBJ databases">
        <title>Genome sequence of soybean root-associated Caulobacter segnis RL271.</title>
        <authorList>
            <person name="Longley R."/>
            <person name="Bonito G."/>
            <person name="Trigodet F."/>
            <person name="Crosson S."/>
            <person name="Fiebig A."/>
        </authorList>
    </citation>
    <scope>NUCLEOTIDE SEQUENCE [LARGE SCALE GENOMIC DNA]</scope>
    <source>
        <strain evidence="1 2">RL271</strain>
    </source>
</reference>
<protein>
    <submittedName>
        <fullName evidence="1">DUF4303 domain-containing protein</fullName>
    </submittedName>
</protein>
<evidence type="ECO:0000313" key="1">
    <source>
        <dbReference type="EMBL" id="USQ96574.1"/>
    </source>
</evidence>
<dbReference type="Proteomes" id="UP001057520">
    <property type="component" value="Chromosome"/>
</dbReference>
<dbReference type="Pfam" id="PF14136">
    <property type="entry name" value="DUF4303"/>
    <property type="match status" value="1"/>
</dbReference>
<organism evidence="1 2">
    <name type="scientific">Caulobacter segnis</name>
    <dbReference type="NCBI Taxonomy" id="88688"/>
    <lineage>
        <taxon>Bacteria</taxon>
        <taxon>Pseudomonadati</taxon>
        <taxon>Pseudomonadota</taxon>
        <taxon>Alphaproteobacteria</taxon>
        <taxon>Caulobacterales</taxon>
        <taxon>Caulobacteraceae</taxon>
        <taxon>Caulobacter</taxon>
    </lineage>
</organism>
<accession>A0ABY4ZVC7</accession>
<keyword evidence="2" id="KW-1185">Reference proteome</keyword>
<dbReference type="InterPro" id="IPR025409">
    <property type="entry name" value="DUF4303"/>
</dbReference>
<proteinExistence type="predicted"/>
<name>A0ABY4ZVC7_9CAUL</name>